<proteinExistence type="inferred from homology"/>
<dbReference type="PROSITE" id="PS52008">
    <property type="entry name" value="GH81"/>
    <property type="match status" value="1"/>
</dbReference>
<evidence type="ECO:0000256" key="6">
    <source>
        <dbReference type="ARBA" id="ARBA00023295"/>
    </source>
</evidence>
<organism evidence="10 11">
    <name type="scientific">Stylosanthes scabra</name>
    <dbReference type="NCBI Taxonomy" id="79078"/>
    <lineage>
        <taxon>Eukaryota</taxon>
        <taxon>Viridiplantae</taxon>
        <taxon>Streptophyta</taxon>
        <taxon>Embryophyta</taxon>
        <taxon>Tracheophyta</taxon>
        <taxon>Spermatophyta</taxon>
        <taxon>Magnoliopsida</taxon>
        <taxon>eudicotyledons</taxon>
        <taxon>Gunneridae</taxon>
        <taxon>Pentapetalae</taxon>
        <taxon>rosids</taxon>
        <taxon>fabids</taxon>
        <taxon>Fabales</taxon>
        <taxon>Fabaceae</taxon>
        <taxon>Papilionoideae</taxon>
        <taxon>50 kb inversion clade</taxon>
        <taxon>dalbergioids sensu lato</taxon>
        <taxon>Dalbergieae</taxon>
        <taxon>Pterocarpus clade</taxon>
        <taxon>Stylosanthes</taxon>
    </lineage>
</organism>
<evidence type="ECO:0000256" key="7">
    <source>
        <dbReference type="ARBA" id="ARBA00023316"/>
    </source>
</evidence>
<sequence>MGSYACLVTPRDQPSTCSLFVYGYVDWRFHPFPEDFCQVNVIYLGHSGGLMDAEYLNKLKSIRFLKGDCTGLYGLFKLQGLQTLNALSPFMEKKEKISIDEGLKQVRHIVCHSRMHLLVDAEGVKDKMQNMQTLLYVYADSQLGFLLDNGYFANLTTLGLLISKDEVELVEENLRRLHRLSKLLKLKLDFEIPKRVSLGKIAFPSNLTKISLFYFAGLQFLYDAKLGGIIYNTCSSEDDRFETFSGHHYEFGYFLYGIAVLAKIDPSWGMKYKRHAYSFIADFMNFGAEHRLNSTRLSCFDLYRLHSWSGEIFKVQDSTSESVNAYYSAALMGLVYGDMNLSAMGATLASLEIHAAKMWWHVKEGDNMYSKANKLVGYISASGSRNRTMRHYDVKDCKVALHVLPLFSVSECFFSNVDFVKELVEWTESGYGAGDWWKTGRGLSMHLKESMTIKLH</sequence>
<keyword evidence="7" id="KW-0961">Cell wall biogenesis/degradation</keyword>
<evidence type="ECO:0000313" key="11">
    <source>
        <dbReference type="Proteomes" id="UP001341840"/>
    </source>
</evidence>
<comment type="caution">
    <text evidence="10">The sequence shown here is derived from an EMBL/GenBank/DDBJ whole genome shotgun (WGS) entry which is preliminary data.</text>
</comment>
<dbReference type="InterPro" id="IPR040720">
    <property type="entry name" value="GH81_C"/>
</dbReference>
<evidence type="ECO:0000256" key="8">
    <source>
        <dbReference type="ARBA" id="ARBA00023326"/>
    </source>
</evidence>
<evidence type="ECO:0000256" key="5">
    <source>
        <dbReference type="ARBA" id="ARBA00023277"/>
    </source>
</evidence>
<comment type="catalytic activity">
    <reaction evidence="1">
        <text>Hydrolysis of (1-&gt;3)-beta-D-glucosidic linkages in (1-&gt;3)-beta-D-glucans.</text>
        <dbReference type="EC" id="3.2.1.39"/>
    </reaction>
</comment>
<evidence type="ECO:0000259" key="9">
    <source>
        <dbReference type="Pfam" id="PF17652"/>
    </source>
</evidence>
<evidence type="ECO:0000256" key="1">
    <source>
        <dbReference type="ARBA" id="ARBA00000382"/>
    </source>
</evidence>
<keyword evidence="8" id="KW-0624">Polysaccharide degradation</keyword>
<reference evidence="10 11" key="1">
    <citation type="journal article" date="2023" name="Plants (Basel)">
        <title>Bridging the Gap: Combining Genomics and Transcriptomics Approaches to Understand Stylosanthes scabra, an Orphan Legume from the Brazilian Caatinga.</title>
        <authorList>
            <person name="Ferreira-Neto J.R.C."/>
            <person name="da Silva M.D."/>
            <person name="Binneck E."/>
            <person name="de Melo N.F."/>
            <person name="da Silva R.H."/>
            <person name="de Melo A.L.T.M."/>
            <person name="Pandolfi V."/>
            <person name="Bustamante F.O."/>
            <person name="Brasileiro-Vidal A.C."/>
            <person name="Benko-Iseppon A.M."/>
        </authorList>
    </citation>
    <scope>NUCLEOTIDE SEQUENCE [LARGE SCALE GENOMIC DNA]</scope>
    <source>
        <tissue evidence="10">Leaves</tissue>
    </source>
</reference>
<evidence type="ECO:0000256" key="2">
    <source>
        <dbReference type="ARBA" id="ARBA00010730"/>
    </source>
</evidence>
<keyword evidence="6" id="KW-0326">Glycosidase</keyword>
<feature type="domain" description="Glycosyl hydrolase family 81 C-terminal" evidence="9">
    <location>
        <begin position="219"/>
        <end position="429"/>
    </location>
</feature>
<evidence type="ECO:0000313" key="10">
    <source>
        <dbReference type="EMBL" id="MED6116203.1"/>
    </source>
</evidence>
<dbReference type="PANTHER" id="PTHR31983">
    <property type="entry name" value="ENDO-1,3(4)-BETA-GLUCANASE 1"/>
    <property type="match status" value="1"/>
</dbReference>
<evidence type="ECO:0000256" key="3">
    <source>
        <dbReference type="ARBA" id="ARBA00012780"/>
    </source>
</evidence>
<dbReference type="EMBL" id="JASCZI010002452">
    <property type="protein sequence ID" value="MED6116203.1"/>
    <property type="molecule type" value="Genomic_DNA"/>
</dbReference>
<dbReference type="Pfam" id="PF17652">
    <property type="entry name" value="Glyco_hydro81C"/>
    <property type="match status" value="1"/>
</dbReference>
<dbReference type="PANTHER" id="PTHR31983:SF0">
    <property type="entry name" value="GLUCAN ENDO-1,3-BETA-D-GLUCOSIDASE 2"/>
    <property type="match status" value="1"/>
</dbReference>
<dbReference type="Proteomes" id="UP001341840">
    <property type="component" value="Unassembled WGS sequence"/>
</dbReference>
<dbReference type="EC" id="3.2.1.39" evidence="3"/>
<keyword evidence="5" id="KW-0119">Carbohydrate metabolism</keyword>
<accession>A0ABU6QXA5</accession>
<protein>
    <recommendedName>
        <fullName evidence="3">glucan endo-1,3-beta-D-glucosidase</fullName>
        <ecNumber evidence="3">3.2.1.39</ecNumber>
    </recommendedName>
</protein>
<gene>
    <name evidence="10" type="ORF">PIB30_097938</name>
</gene>
<keyword evidence="4" id="KW-0378">Hydrolase</keyword>
<dbReference type="InterPro" id="IPR005200">
    <property type="entry name" value="Endo-beta-glucanase"/>
</dbReference>
<name>A0ABU6QXA5_9FABA</name>
<evidence type="ECO:0000256" key="4">
    <source>
        <dbReference type="ARBA" id="ARBA00022801"/>
    </source>
</evidence>
<keyword evidence="11" id="KW-1185">Reference proteome</keyword>
<comment type="similarity">
    <text evidence="2">Belongs to the glycosyl hydrolase 81 family.</text>
</comment>